<dbReference type="InterPro" id="IPR003439">
    <property type="entry name" value="ABC_transporter-like_ATP-bd"/>
</dbReference>
<feature type="domain" description="ABC transporter" evidence="3">
    <location>
        <begin position="2"/>
        <end position="225"/>
    </location>
</feature>
<proteinExistence type="predicted"/>
<name>A0ABS4GQ16_9BACL</name>
<evidence type="ECO:0000259" key="3">
    <source>
        <dbReference type="PROSITE" id="PS50893"/>
    </source>
</evidence>
<gene>
    <name evidence="4" type="ORF">J2Z37_002373</name>
</gene>
<evidence type="ECO:0000313" key="4">
    <source>
        <dbReference type="EMBL" id="MBP1932372.1"/>
    </source>
</evidence>
<dbReference type="Pfam" id="PF00005">
    <property type="entry name" value="ABC_tran"/>
    <property type="match status" value="1"/>
</dbReference>
<organism evidence="4 5">
    <name type="scientific">Ammoniphilus resinae</name>
    <dbReference type="NCBI Taxonomy" id="861532"/>
    <lineage>
        <taxon>Bacteria</taxon>
        <taxon>Bacillati</taxon>
        <taxon>Bacillota</taxon>
        <taxon>Bacilli</taxon>
        <taxon>Bacillales</taxon>
        <taxon>Paenibacillaceae</taxon>
        <taxon>Aneurinibacillus group</taxon>
        <taxon>Ammoniphilus</taxon>
    </lineage>
</organism>
<dbReference type="PROSITE" id="PS50893">
    <property type="entry name" value="ABC_TRANSPORTER_2"/>
    <property type="match status" value="1"/>
</dbReference>
<dbReference type="InterPro" id="IPR003593">
    <property type="entry name" value="AAA+_ATPase"/>
</dbReference>
<sequence>MIEFKQVSKRYGTKHALKEVSFSLPTGKVIGIIGENGSGKSTTLKLIAGLAKPSSGEILVNGKAASRRISQIVSYLSESDGFYPFFSVGDMVDYSHSQFADFRPEKANEILSFMKLDRSQKIKNLSKGNRGRLKIVLTLARDVPIILMDEPLSGLDPLVRDSIIKGLISFIDIEKQTVLITTHEIEEVEPILDTMVAIKDGRVICIQDVEELRIQEKAGILDWMKKVYQEG</sequence>
<comment type="caution">
    <text evidence="4">The sequence shown here is derived from an EMBL/GenBank/DDBJ whole genome shotgun (WGS) entry which is preliminary data.</text>
</comment>
<evidence type="ECO:0000256" key="1">
    <source>
        <dbReference type="ARBA" id="ARBA00022741"/>
    </source>
</evidence>
<dbReference type="RefSeq" id="WP_209810421.1">
    <property type="nucleotide sequence ID" value="NZ_JAGGKT010000006.1"/>
</dbReference>
<dbReference type="Gene3D" id="3.40.50.300">
    <property type="entry name" value="P-loop containing nucleotide triphosphate hydrolases"/>
    <property type="match status" value="1"/>
</dbReference>
<dbReference type="Proteomes" id="UP001519343">
    <property type="component" value="Unassembled WGS sequence"/>
</dbReference>
<dbReference type="InterPro" id="IPR027417">
    <property type="entry name" value="P-loop_NTPase"/>
</dbReference>
<dbReference type="EMBL" id="JAGGKT010000006">
    <property type="protein sequence ID" value="MBP1932372.1"/>
    <property type="molecule type" value="Genomic_DNA"/>
</dbReference>
<keyword evidence="1" id="KW-0547">Nucleotide-binding</keyword>
<accession>A0ABS4GQ16</accession>
<dbReference type="PANTHER" id="PTHR43158:SF1">
    <property type="entry name" value="ABC TRANSPORTER, ATP-BINDING PROTEIN"/>
    <property type="match status" value="1"/>
</dbReference>
<dbReference type="GO" id="GO:0005524">
    <property type="term" value="F:ATP binding"/>
    <property type="evidence" value="ECO:0007669"/>
    <property type="project" value="UniProtKB-KW"/>
</dbReference>
<keyword evidence="5" id="KW-1185">Reference proteome</keyword>
<evidence type="ECO:0000313" key="5">
    <source>
        <dbReference type="Proteomes" id="UP001519343"/>
    </source>
</evidence>
<dbReference type="SMART" id="SM00382">
    <property type="entry name" value="AAA"/>
    <property type="match status" value="1"/>
</dbReference>
<protein>
    <submittedName>
        <fullName evidence="4">ABC-2 type transport system ATP-binding protein</fullName>
    </submittedName>
</protein>
<dbReference type="PANTHER" id="PTHR43158">
    <property type="entry name" value="SKFA PEPTIDE EXPORT ATP-BINDING PROTEIN SKFE"/>
    <property type="match status" value="1"/>
</dbReference>
<keyword evidence="2 4" id="KW-0067">ATP-binding</keyword>
<evidence type="ECO:0000256" key="2">
    <source>
        <dbReference type="ARBA" id="ARBA00022840"/>
    </source>
</evidence>
<dbReference type="CDD" id="cd03230">
    <property type="entry name" value="ABC_DR_subfamily_A"/>
    <property type="match status" value="1"/>
</dbReference>
<reference evidence="4 5" key="1">
    <citation type="submission" date="2021-03" db="EMBL/GenBank/DDBJ databases">
        <title>Genomic Encyclopedia of Type Strains, Phase IV (KMG-IV): sequencing the most valuable type-strain genomes for metagenomic binning, comparative biology and taxonomic classification.</title>
        <authorList>
            <person name="Goeker M."/>
        </authorList>
    </citation>
    <scope>NUCLEOTIDE SEQUENCE [LARGE SCALE GENOMIC DNA]</scope>
    <source>
        <strain evidence="4 5">DSM 24738</strain>
    </source>
</reference>
<dbReference type="SUPFAM" id="SSF52540">
    <property type="entry name" value="P-loop containing nucleoside triphosphate hydrolases"/>
    <property type="match status" value="1"/>
</dbReference>